<evidence type="ECO:0000313" key="2">
    <source>
        <dbReference type="Proteomes" id="UP000275846"/>
    </source>
</evidence>
<reference evidence="3" key="1">
    <citation type="submission" date="2016-06" db="UniProtKB">
        <authorList>
            <consortium name="WormBaseParasite"/>
        </authorList>
    </citation>
    <scope>IDENTIFICATION</scope>
</reference>
<dbReference type="AlphaFoldDB" id="A0A183TIH9"/>
<proteinExistence type="predicted"/>
<protein>
    <submittedName>
        <fullName evidence="1 3">Uncharacterized protein</fullName>
    </submittedName>
</protein>
<name>A0A183TIH9_SCHSO</name>
<gene>
    <name evidence="1" type="ORF">SSLN_LOCUS16277</name>
</gene>
<dbReference type="EMBL" id="UYSU01040902">
    <property type="protein sequence ID" value="VDM02663.1"/>
    <property type="molecule type" value="Genomic_DNA"/>
</dbReference>
<evidence type="ECO:0000313" key="1">
    <source>
        <dbReference type="EMBL" id="VDM02663.1"/>
    </source>
</evidence>
<evidence type="ECO:0000313" key="3">
    <source>
        <dbReference type="WBParaSite" id="SSLN_0001688901-mRNA-1"/>
    </source>
</evidence>
<dbReference type="WBParaSite" id="SSLN_0001688901-mRNA-1">
    <property type="protein sequence ID" value="SSLN_0001688901-mRNA-1"/>
    <property type="gene ID" value="SSLN_0001688901"/>
</dbReference>
<dbReference type="Proteomes" id="UP000275846">
    <property type="component" value="Unassembled WGS sequence"/>
</dbReference>
<organism evidence="3">
    <name type="scientific">Schistocephalus solidus</name>
    <name type="common">Tapeworm</name>
    <dbReference type="NCBI Taxonomy" id="70667"/>
    <lineage>
        <taxon>Eukaryota</taxon>
        <taxon>Metazoa</taxon>
        <taxon>Spiralia</taxon>
        <taxon>Lophotrochozoa</taxon>
        <taxon>Platyhelminthes</taxon>
        <taxon>Cestoda</taxon>
        <taxon>Eucestoda</taxon>
        <taxon>Diphyllobothriidea</taxon>
        <taxon>Diphyllobothriidae</taxon>
        <taxon>Schistocephalus</taxon>
    </lineage>
</organism>
<keyword evidence="2" id="KW-1185">Reference proteome</keyword>
<accession>A0A183TIH9</accession>
<reference evidence="1 2" key="2">
    <citation type="submission" date="2018-11" db="EMBL/GenBank/DDBJ databases">
        <authorList>
            <consortium name="Pathogen Informatics"/>
        </authorList>
    </citation>
    <scope>NUCLEOTIDE SEQUENCE [LARGE SCALE GENOMIC DNA]</scope>
    <source>
        <strain evidence="1 2">NST_G2</strain>
    </source>
</reference>
<sequence>MPRPCQHAHAANASPARESAWSEIFGRNAPTIRQFQFPCQILPTLLQTPPTLTPGINFITPTIKETTFLSSSPVTPTTATTTAFALTTTTFHQRWGLSPKLFSMRPHVHLMHRPCRSLANPWCKDS</sequence>